<dbReference type="Gene3D" id="3.40.50.300">
    <property type="entry name" value="P-loop containing nucleotide triphosphate hydrolases"/>
    <property type="match status" value="1"/>
</dbReference>
<dbReference type="PRINTS" id="PR00449">
    <property type="entry name" value="RASTRNSFRMNG"/>
</dbReference>
<proteinExistence type="predicted"/>
<dbReference type="Proteomes" id="UP001165120">
    <property type="component" value="Unassembled WGS sequence"/>
</dbReference>
<dbReference type="SUPFAM" id="SSF52540">
    <property type="entry name" value="P-loop containing nucleoside triphosphate hydrolases"/>
    <property type="match status" value="1"/>
</dbReference>
<protein>
    <submittedName>
        <fullName evidence="4">Unnamed protein product</fullName>
    </submittedName>
</protein>
<keyword evidence="5" id="KW-1185">Reference proteome</keyword>
<sequence length="298" mass="33898">MSNNNNNNNISSEYFIGAKGKGPSYNLLDEDQQQLITTNPKNRFKIVIVGDSGCGKTSLLSSYIRGSFPDVYEPTIFENHRAYLQKKNPDNSNLTSKNINNPDLVCLDLWDTAGQEDYERLRRLSYEDSNLVIIAYSVGARETLLNIPEVWAPEVLSYCPDVPIILVGLKADLPIKANQPGDSLEVAKRIGALAHIEVSAKEMYHVNTVFDTCINIILNNERMNKRSSVLENHQTHRRFPSATLKRNSMKNNNNNNNTLINDDYDISNINKNNDDYQGNDNYNYQHDYKEKRNCCVIV</sequence>
<dbReference type="InterPro" id="IPR003578">
    <property type="entry name" value="Small_GTPase_Rho"/>
</dbReference>
<dbReference type="GO" id="GO:0005525">
    <property type="term" value="F:GTP binding"/>
    <property type="evidence" value="ECO:0007669"/>
    <property type="project" value="UniProtKB-KW"/>
</dbReference>
<comment type="caution">
    <text evidence="4">The sequence shown here is derived from an EMBL/GenBank/DDBJ whole genome shotgun (WGS) entry which is preliminary data.</text>
</comment>
<evidence type="ECO:0000256" key="3">
    <source>
        <dbReference type="ARBA" id="ARBA00023134"/>
    </source>
</evidence>
<organism evidence="4 5">
    <name type="scientific">Candida boidinii</name>
    <name type="common">Yeast</name>
    <dbReference type="NCBI Taxonomy" id="5477"/>
    <lineage>
        <taxon>Eukaryota</taxon>
        <taxon>Fungi</taxon>
        <taxon>Dikarya</taxon>
        <taxon>Ascomycota</taxon>
        <taxon>Saccharomycotina</taxon>
        <taxon>Pichiomycetes</taxon>
        <taxon>Pichiales</taxon>
        <taxon>Pichiaceae</taxon>
        <taxon>Ogataea</taxon>
        <taxon>Ogataea/Candida clade</taxon>
    </lineage>
</organism>
<dbReference type="InterPro" id="IPR005225">
    <property type="entry name" value="Small_GTP-bd"/>
</dbReference>
<evidence type="ECO:0000256" key="1">
    <source>
        <dbReference type="ARBA" id="ARBA00022481"/>
    </source>
</evidence>
<dbReference type="PROSITE" id="PS51421">
    <property type="entry name" value="RAS"/>
    <property type="match status" value="1"/>
</dbReference>
<dbReference type="OrthoDB" id="3992408at2759"/>
<keyword evidence="3" id="KW-0342">GTP-binding</keyword>
<evidence type="ECO:0000256" key="2">
    <source>
        <dbReference type="ARBA" id="ARBA00022741"/>
    </source>
</evidence>
<dbReference type="PANTHER" id="PTHR24072">
    <property type="entry name" value="RHO FAMILY GTPASE"/>
    <property type="match status" value="1"/>
</dbReference>
<accession>A0A9W6T1L4</accession>
<keyword evidence="1" id="KW-0488">Methylation</keyword>
<gene>
    <name evidence="4" type="ORF">Cboi02_000415900</name>
</gene>
<dbReference type="InterPro" id="IPR027417">
    <property type="entry name" value="P-loop_NTPase"/>
</dbReference>
<dbReference type="SMART" id="SM00173">
    <property type="entry name" value="RAS"/>
    <property type="match status" value="1"/>
</dbReference>
<dbReference type="GO" id="GO:0007264">
    <property type="term" value="P:small GTPase-mediated signal transduction"/>
    <property type="evidence" value="ECO:0007669"/>
    <property type="project" value="InterPro"/>
</dbReference>
<dbReference type="SMART" id="SM00176">
    <property type="entry name" value="RAN"/>
    <property type="match status" value="1"/>
</dbReference>
<dbReference type="GO" id="GO:0003924">
    <property type="term" value="F:GTPase activity"/>
    <property type="evidence" value="ECO:0007669"/>
    <property type="project" value="InterPro"/>
</dbReference>
<keyword evidence="2" id="KW-0547">Nucleotide-binding</keyword>
<dbReference type="PROSITE" id="PS51419">
    <property type="entry name" value="RAB"/>
    <property type="match status" value="1"/>
</dbReference>
<evidence type="ECO:0000313" key="5">
    <source>
        <dbReference type="Proteomes" id="UP001165120"/>
    </source>
</evidence>
<dbReference type="AlphaFoldDB" id="A0A9W6T1L4"/>
<evidence type="ECO:0000313" key="4">
    <source>
        <dbReference type="EMBL" id="GME73730.1"/>
    </source>
</evidence>
<dbReference type="EMBL" id="BSXN01001595">
    <property type="protein sequence ID" value="GME73730.1"/>
    <property type="molecule type" value="Genomic_DNA"/>
</dbReference>
<dbReference type="InterPro" id="IPR001806">
    <property type="entry name" value="Small_GTPase"/>
</dbReference>
<name>A0A9W6T1L4_CANBO</name>
<dbReference type="SMART" id="SM00174">
    <property type="entry name" value="RHO"/>
    <property type="match status" value="1"/>
</dbReference>
<reference evidence="4" key="1">
    <citation type="submission" date="2023-04" db="EMBL/GenBank/DDBJ databases">
        <title>Candida boidinii NBRC 10035.</title>
        <authorList>
            <person name="Ichikawa N."/>
            <person name="Sato H."/>
            <person name="Tonouchi N."/>
        </authorList>
    </citation>
    <scope>NUCLEOTIDE SEQUENCE</scope>
    <source>
        <strain evidence="4">NBRC 10035</strain>
    </source>
</reference>
<dbReference type="SMART" id="SM00175">
    <property type="entry name" value="RAB"/>
    <property type="match status" value="1"/>
</dbReference>
<dbReference type="NCBIfam" id="TIGR00231">
    <property type="entry name" value="small_GTP"/>
    <property type="match status" value="1"/>
</dbReference>
<dbReference type="PROSITE" id="PS51420">
    <property type="entry name" value="RHO"/>
    <property type="match status" value="1"/>
</dbReference>
<dbReference type="Pfam" id="PF00071">
    <property type="entry name" value="Ras"/>
    <property type="match status" value="1"/>
</dbReference>